<dbReference type="STRING" id="360412.LARV_00990"/>
<dbReference type="Proteomes" id="UP000055060">
    <property type="component" value="Unassembled WGS sequence"/>
</dbReference>
<sequence>MEQSKPPKEVLELGRYLVRELGFEDGVDTLGRWMSHHLAELIDKAEHGKTEDERNQGQKEATETILRIWEHRASLPGKAYPLKSYENILLVLDRLRPDNDPFAYYHGDEKDRLASNLFIDMSRLIPILLLMKISQIDKPIQIDPVALDALDETEQNIMMTILKWMELFEPTSERTKITKKGNEKETGNDNYKFDRLALKIINDLNITLEKLRKELGEKRQANHKSQAQE</sequence>
<organism evidence="2">
    <name type="scientific">Longilinea arvoryzae</name>
    <dbReference type="NCBI Taxonomy" id="360412"/>
    <lineage>
        <taxon>Bacteria</taxon>
        <taxon>Bacillati</taxon>
        <taxon>Chloroflexota</taxon>
        <taxon>Anaerolineae</taxon>
        <taxon>Anaerolineales</taxon>
        <taxon>Anaerolineaceae</taxon>
        <taxon>Longilinea</taxon>
    </lineage>
</organism>
<keyword evidence="1" id="KW-0175">Coiled coil</keyword>
<feature type="coiled-coil region" evidence="1">
    <location>
        <begin position="201"/>
        <end position="228"/>
    </location>
</feature>
<dbReference type="EMBL" id="DF967972">
    <property type="protein sequence ID" value="GAP13239.1"/>
    <property type="molecule type" value="Genomic_DNA"/>
</dbReference>
<evidence type="ECO:0000313" key="2">
    <source>
        <dbReference type="EMBL" id="GAP13239.1"/>
    </source>
</evidence>
<proteinExistence type="predicted"/>
<protein>
    <submittedName>
        <fullName evidence="2">Uncharacterized protein</fullName>
    </submittedName>
</protein>
<accession>A0A0S7B7N2</accession>
<keyword evidence="3" id="KW-1185">Reference proteome</keyword>
<reference evidence="2" key="1">
    <citation type="submission" date="2015-07" db="EMBL/GenBank/DDBJ databases">
        <title>Draft Genome Sequences of Anaerolinea thermolimosa IMO-1, Bellilinea caldifistulae GOMI-1, Leptolinea tardivitalis YMTK-2, Levilinea saccharolytica KIBI-1,Longilinea arvoryzae KOME-1, Previously Described as Members of the Anaerolineaceae (Chloroflexi).</title>
        <authorList>
            <person name="Sekiguchi Y."/>
            <person name="Ohashi A."/>
            <person name="Matsuura N."/>
            <person name="Tourlousse M.D."/>
        </authorList>
    </citation>
    <scope>NUCLEOTIDE SEQUENCE [LARGE SCALE GENOMIC DNA]</scope>
    <source>
        <strain evidence="2">KOME-1</strain>
    </source>
</reference>
<evidence type="ECO:0000313" key="3">
    <source>
        <dbReference type="Proteomes" id="UP000055060"/>
    </source>
</evidence>
<gene>
    <name evidence="2" type="ORF">LARV_00990</name>
</gene>
<name>A0A0S7B7N2_9CHLR</name>
<dbReference type="AlphaFoldDB" id="A0A0S7B7N2"/>
<evidence type="ECO:0000256" key="1">
    <source>
        <dbReference type="SAM" id="Coils"/>
    </source>
</evidence>